<dbReference type="EMBL" id="LR134334">
    <property type="protein sequence ID" value="VEF73162.1"/>
    <property type="molecule type" value="Genomic_DNA"/>
</dbReference>
<proteinExistence type="predicted"/>
<reference evidence="1 2" key="1">
    <citation type="submission" date="2018-12" db="EMBL/GenBank/DDBJ databases">
        <authorList>
            <consortium name="Pathogen Informatics"/>
        </authorList>
    </citation>
    <scope>NUCLEOTIDE SEQUENCE [LARGE SCALE GENOMIC DNA]</scope>
    <source>
        <strain evidence="1 2">NCTC7357</strain>
    </source>
</reference>
<dbReference type="RefSeq" id="WP_025804838.1">
    <property type="nucleotide sequence ID" value="NZ_CP118137.1"/>
</dbReference>
<evidence type="ECO:0000313" key="1">
    <source>
        <dbReference type="EMBL" id="VEF73162.1"/>
    </source>
</evidence>
<protein>
    <submittedName>
        <fullName evidence="1">Uncharacterized protein</fullName>
    </submittedName>
</protein>
<gene>
    <name evidence="1" type="ORF">NCTC7357_01414</name>
</gene>
<organism evidence="1 2">
    <name type="scientific">Pseudomonas chlororaphis</name>
    <dbReference type="NCBI Taxonomy" id="587753"/>
    <lineage>
        <taxon>Bacteria</taxon>
        <taxon>Pseudomonadati</taxon>
        <taxon>Pseudomonadota</taxon>
        <taxon>Gammaproteobacteria</taxon>
        <taxon>Pseudomonadales</taxon>
        <taxon>Pseudomonadaceae</taxon>
        <taxon>Pseudomonas</taxon>
    </lineage>
</organism>
<sequence>MIGKDELNELLIGHNCVESMCVDSEEGIVKYNLLLTLAESENNDSKKIKVCFYDVSSLSVKEFGGGLTQFMHLKVSETNSGFDRARYELSDMEDEKIYCLFRGFSLDDE</sequence>
<accession>A0AAX3FUZ6</accession>
<evidence type="ECO:0000313" key="2">
    <source>
        <dbReference type="Proteomes" id="UP000277437"/>
    </source>
</evidence>
<dbReference type="AlphaFoldDB" id="A0AAX3FUZ6"/>
<dbReference type="Proteomes" id="UP000277437">
    <property type="component" value="Chromosome"/>
</dbReference>
<name>A0AAX3FUZ6_9PSED</name>